<dbReference type="KEGG" id="palh:B1H58_15380"/>
<dbReference type="RefSeq" id="WP_085071334.1">
    <property type="nucleotide sequence ID" value="NZ_CP019706.1"/>
</dbReference>
<keyword evidence="2" id="KW-1185">Reference proteome</keyword>
<protein>
    <submittedName>
        <fullName evidence="1">Uncharacterized protein</fullName>
    </submittedName>
</protein>
<evidence type="ECO:0000313" key="2">
    <source>
        <dbReference type="Proteomes" id="UP000192900"/>
    </source>
</evidence>
<accession>A0A1W6B848</accession>
<dbReference type="STRING" id="1891675.B1H58_15380"/>
<organism evidence="1 2">
    <name type="scientific">Pantoea alhagi</name>
    <dbReference type="NCBI Taxonomy" id="1891675"/>
    <lineage>
        <taxon>Bacteria</taxon>
        <taxon>Pseudomonadati</taxon>
        <taxon>Pseudomonadota</taxon>
        <taxon>Gammaproteobacteria</taxon>
        <taxon>Enterobacterales</taxon>
        <taxon>Erwiniaceae</taxon>
        <taxon>Pantoea</taxon>
    </lineage>
</organism>
<proteinExistence type="predicted"/>
<dbReference type="Proteomes" id="UP000192900">
    <property type="component" value="Chromosome"/>
</dbReference>
<dbReference type="EMBL" id="CP019706">
    <property type="protein sequence ID" value="ARJ43278.1"/>
    <property type="molecule type" value="Genomic_DNA"/>
</dbReference>
<sequence>MNNDELERAEFEALMRALGFNDFFMDWGNYQNFTVQTSWRVWCVARSKQEQSDGDKALPAS</sequence>
<gene>
    <name evidence="1" type="ORF">B1H58_15380</name>
</gene>
<reference evidence="1 2" key="1">
    <citation type="submission" date="2017-02" db="EMBL/GenBank/DDBJ databases">
        <title>Complete genome sequence of the drought resistance-promoting endophyte Pantoea alhagi LTYR-11Z.</title>
        <authorList>
            <person name="Zhang L."/>
        </authorList>
    </citation>
    <scope>NUCLEOTIDE SEQUENCE [LARGE SCALE GENOMIC DNA]</scope>
    <source>
        <strain evidence="1 2">LTYR-11Z</strain>
    </source>
</reference>
<dbReference type="AlphaFoldDB" id="A0A1W6B848"/>
<name>A0A1W6B848_9GAMM</name>
<evidence type="ECO:0000313" key="1">
    <source>
        <dbReference type="EMBL" id="ARJ43278.1"/>
    </source>
</evidence>